<feature type="domain" description="Gnk2-homologous" evidence="7">
    <location>
        <begin position="141"/>
        <end position="244"/>
    </location>
</feature>
<feature type="chain" id="PRO_5047079719" evidence="6">
    <location>
        <begin position="24"/>
        <end position="247"/>
    </location>
</feature>
<dbReference type="Pfam" id="PF01657">
    <property type="entry name" value="Stress-antifung"/>
    <property type="match status" value="2"/>
</dbReference>
<feature type="domain" description="Gnk2-homologous" evidence="7">
    <location>
        <begin position="30"/>
        <end position="134"/>
    </location>
</feature>
<reference evidence="9" key="1">
    <citation type="submission" date="2025-08" db="UniProtKB">
        <authorList>
            <consortium name="RefSeq"/>
        </authorList>
    </citation>
    <scope>IDENTIFICATION</scope>
    <source>
        <tissue evidence="9">Leaves</tissue>
    </source>
</reference>
<evidence type="ECO:0000313" key="9">
    <source>
        <dbReference type="RefSeq" id="XP_071920789.1"/>
    </source>
</evidence>
<keyword evidence="8" id="KW-1185">Reference proteome</keyword>
<protein>
    <submittedName>
        <fullName evidence="9">Antimicrobial ginkbilobin-2-like protein</fullName>
    </submittedName>
</protein>
<keyword evidence="4" id="KW-0677">Repeat</keyword>
<feature type="signal peptide" evidence="6">
    <location>
        <begin position="1"/>
        <end position="23"/>
    </location>
</feature>
<evidence type="ECO:0000256" key="2">
    <source>
        <dbReference type="ARBA" id="ARBA00022525"/>
    </source>
</evidence>
<dbReference type="PROSITE" id="PS51473">
    <property type="entry name" value="GNK2"/>
    <property type="match status" value="2"/>
</dbReference>
<comment type="subcellular location">
    <subcellularLocation>
        <location evidence="1">Secreted</location>
    </subcellularLocation>
</comment>
<gene>
    <name evidence="9" type="primary">LOC140014248</name>
</gene>
<proteinExistence type="inferred from homology"/>
<evidence type="ECO:0000256" key="3">
    <source>
        <dbReference type="ARBA" id="ARBA00022729"/>
    </source>
</evidence>
<dbReference type="InterPro" id="IPR002902">
    <property type="entry name" value="GNK2"/>
</dbReference>
<dbReference type="RefSeq" id="XP_071920789.1">
    <property type="nucleotide sequence ID" value="XM_072064688.1"/>
</dbReference>
<evidence type="ECO:0000313" key="8">
    <source>
        <dbReference type="Proteomes" id="UP001652660"/>
    </source>
</evidence>
<dbReference type="InterPro" id="IPR038408">
    <property type="entry name" value="GNK2_sf"/>
</dbReference>
<evidence type="ECO:0000256" key="1">
    <source>
        <dbReference type="ARBA" id="ARBA00004613"/>
    </source>
</evidence>
<evidence type="ECO:0000256" key="6">
    <source>
        <dbReference type="SAM" id="SignalP"/>
    </source>
</evidence>
<dbReference type="InterPro" id="IPR050581">
    <property type="entry name" value="CRR_secretory_protein"/>
</dbReference>
<keyword evidence="3 6" id="KW-0732">Signal</keyword>
<dbReference type="PANTHER" id="PTHR32411">
    <property type="entry name" value="CYSTEINE-RICH REPEAT SECRETORY PROTEIN 38-RELATED"/>
    <property type="match status" value="1"/>
</dbReference>
<evidence type="ECO:0000256" key="5">
    <source>
        <dbReference type="ARBA" id="ARBA00038515"/>
    </source>
</evidence>
<dbReference type="PANTHER" id="PTHR32411:SF43">
    <property type="entry name" value="CYSTEINE-RICH REPEAT SECRETORY PROTEIN 38"/>
    <property type="match status" value="1"/>
</dbReference>
<organism evidence="8 9">
    <name type="scientific">Coffea arabica</name>
    <name type="common">Arabian coffee</name>
    <dbReference type="NCBI Taxonomy" id="13443"/>
    <lineage>
        <taxon>Eukaryota</taxon>
        <taxon>Viridiplantae</taxon>
        <taxon>Streptophyta</taxon>
        <taxon>Embryophyta</taxon>
        <taxon>Tracheophyta</taxon>
        <taxon>Spermatophyta</taxon>
        <taxon>Magnoliopsida</taxon>
        <taxon>eudicotyledons</taxon>
        <taxon>Gunneridae</taxon>
        <taxon>Pentapetalae</taxon>
        <taxon>asterids</taxon>
        <taxon>lamiids</taxon>
        <taxon>Gentianales</taxon>
        <taxon>Rubiaceae</taxon>
        <taxon>Ixoroideae</taxon>
        <taxon>Gardenieae complex</taxon>
        <taxon>Bertiereae - Coffeeae clade</taxon>
        <taxon>Coffeeae</taxon>
        <taxon>Coffea</taxon>
    </lineage>
</organism>
<evidence type="ECO:0000259" key="7">
    <source>
        <dbReference type="PROSITE" id="PS51473"/>
    </source>
</evidence>
<sequence>MALKLNLFLYILSIAILAEMAAGVDLFKPVGHVCGFPDNRNFTSGSEYENNLNFILHDLSNKTPATGFGLGYAGAVENSNRAYGRAQCRADVSTADCKTCISEMVRWVRGKCPFYKSAFAWFQGCLLRYSDDDFFGKIDDPNSLAFFILEKENLSNIAPLEKVEGLLNQLAGEASASKKLFARGEVKLAGSKNLYGLVQCTLDLSPADCKTCVDGLVSIVPKIYGNGTQVYTSTCTLQYLLYAFFNA</sequence>
<keyword evidence="2" id="KW-0964">Secreted</keyword>
<name>A0ABM4VMN2_COFAR</name>
<dbReference type="Gene3D" id="3.30.430.20">
    <property type="entry name" value="Gnk2 domain, C-X8-C-X2-C motif"/>
    <property type="match status" value="2"/>
</dbReference>
<evidence type="ECO:0000256" key="4">
    <source>
        <dbReference type="ARBA" id="ARBA00022737"/>
    </source>
</evidence>
<dbReference type="CDD" id="cd23509">
    <property type="entry name" value="Gnk2-like"/>
    <property type="match status" value="2"/>
</dbReference>
<dbReference type="Proteomes" id="UP001652660">
    <property type="component" value="Chromosome 9c"/>
</dbReference>
<comment type="similarity">
    <text evidence="5">Belongs to the cysteine-rich repeat secretory protein family.</text>
</comment>
<accession>A0ABM4VMN2</accession>
<dbReference type="GeneID" id="140014248"/>